<comment type="caution">
    <text evidence="6">The sequence shown here is derived from an EMBL/GenBank/DDBJ whole genome shotgun (WGS) entry which is preliminary data.</text>
</comment>
<dbReference type="SUPFAM" id="SSF52540">
    <property type="entry name" value="P-loop containing nucleoside triphosphate hydrolases"/>
    <property type="match status" value="1"/>
</dbReference>
<dbReference type="Pfam" id="PF00005">
    <property type="entry name" value="ABC_tran"/>
    <property type="match status" value="1"/>
</dbReference>
<keyword evidence="2" id="KW-0813">Transport</keyword>
<dbReference type="InterPro" id="IPR003593">
    <property type="entry name" value="AAA+_ATPase"/>
</dbReference>
<evidence type="ECO:0000259" key="5">
    <source>
        <dbReference type="PROSITE" id="PS50893"/>
    </source>
</evidence>
<organism evidence="6 7">
    <name type="scientific">Candidatus Abyssobacteria bacterium SURF_17</name>
    <dbReference type="NCBI Taxonomy" id="2093361"/>
    <lineage>
        <taxon>Bacteria</taxon>
        <taxon>Pseudomonadati</taxon>
        <taxon>Candidatus Hydrogenedentota</taxon>
        <taxon>Candidatus Abyssobacteria</taxon>
    </lineage>
</organism>
<dbReference type="InterPro" id="IPR003439">
    <property type="entry name" value="ABC_transporter-like_ATP-bd"/>
</dbReference>
<sequence>MIEVENLTKYYGQVQAIKDVSFTVDRGEILGFLGPNGAGKTTTMRILTCFIPATSGTARVAGYDVFSQSLEVRRRIGYLPERVPLYKDMTVDSYLGFVAGVKGVPSKACASKIEEVKASCGIEDISGRLIGKLSRGYTQRVGIAQALLNDPEVLILDEPTVGLDPKQIIEIRNLIRNLAGKRTIILSTHILPEVSMICDSVAIINEGRIVAKDSLSHLASERQLTVNLTVTGPAEKVFAAISNVEGVESVEGGEESPEGVQFEVKFRPGADQRAKLAAAIVQNGWDLAELHAERPSLEDIFIRATAKEAEVES</sequence>
<evidence type="ECO:0000256" key="4">
    <source>
        <dbReference type="ARBA" id="ARBA00022840"/>
    </source>
</evidence>
<dbReference type="PROSITE" id="PS50893">
    <property type="entry name" value="ABC_TRANSPORTER_2"/>
    <property type="match status" value="1"/>
</dbReference>
<evidence type="ECO:0000313" key="6">
    <source>
        <dbReference type="EMBL" id="RJP67573.1"/>
    </source>
</evidence>
<comment type="similarity">
    <text evidence="1">Belongs to the ABC transporter superfamily.</text>
</comment>
<accession>A0A419ETZ9</accession>
<keyword evidence="3" id="KW-0547">Nucleotide-binding</keyword>
<dbReference type="PANTHER" id="PTHR43335">
    <property type="entry name" value="ABC TRANSPORTER, ATP-BINDING PROTEIN"/>
    <property type="match status" value="1"/>
</dbReference>
<protein>
    <submittedName>
        <fullName evidence="6">ATP-binding cassette domain-containing protein</fullName>
    </submittedName>
</protein>
<dbReference type="SMART" id="SM00382">
    <property type="entry name" value="AAA"/>
    <property type="match status" value="1"/>
</dbReference>
<dbReference type="PANTHER" id="PTHR43335:SF4">
    <property type="entry name" value="ABC TRANSPORTER, ATP-BINDING PROTEIN"/>
    <property type="match status" value="1"/>
</dbReference>
<evidence type="ECO:0000256" key="3">
    <source>
        <dbReference type="ARBA" id="ARBA00022741"/>
    </source>
</evidence>
<dbReference type="CDD" id="cd03230">
    <property type="entry name" value="ABC_DR_subfamily_A"/>
    <property type="match status" value="1"/>
</dbReference>
<dbReference type="InterPro" id="IPR027417">
    <property type="entry name" value="P-loop_NTPase"/>
</dbReference>
<dbReference type="GO" id="GO:0016887">
    <property type="term" value="F:ATP hydrolysis activity"/>
    <property type="evidence" value="ECO:0007669"/>
    <property type="project" value="InterPro"/>
</dbReference>
<reference evidence="6 7" key="1">
    <citation type="journal article" date="2017" name="ISME J.">
        <title>Energy and carbon metabolisms in a deep terrestrial subsurface fluid microbial community.</title>
        <authorList>
            <person name="Momper L."/>
            <person name="Jungbluth S.P."/>
            <person name="Lee M.D."/>
            <person name="Amend J.P."/>
        </authorList>
    </citation>
    <scope>NUCLEOTIDE SEQUENCE [LARGE SCALE GENOMIC DNA]</scope>
    <source>
        <strain evidence="6">SURF_17</strain>
    </source>
</reference>
<gene>
    <name evidence="6" type="ORF">C4532_14425</name>
</gene>
<name>A0A419ETZ9_9BACT</name>
<evidence type="ECO:0000256" key="1">
    <source>
        <dbReference type="ARBA" id="ARBA00005417"/>
    </source>
</evidence>
<dbReference type="EMBL" id="QZKI01000102">
    <property type="protein sequence ID" value="RJP67573.1"/>
    <property type="molecule type" value="Genomic_DNA"/>
</dbReference>
<feature type="domain" description="ABC transporter" evidence="5">
    <location>
        <begin position="2"/>
        <end position="231"/>
    </location>
</feature>
<evidence type="ECO:0000256" key="2">
    <source>
        <dbReference type="ARBA" id="ARBA00022448"/>
    </source>
</evidence>
<dbReference type="Gene3D" id="3.40.50.300">
    <property type="entry name" value="P-loop containing nucleotide triphosphate hydrolases"/>
    <property type="match status" value="1"/>
</dbReference>
<dbReference type="GO" id="GO:0005524">
    <property type="term" value="F:ATP binding"/>
    <property type="evidence" value="ECO:0007669"/>
    <property type="project" value="UniProtKB-KW"/>
</dbReference>
<dbReference type="Proteomes" id="UP000285961">
    <property type="component" value="Unassembled WGS sequence"/>
</dbReference>
<keyword evidence="4 6" id="KW-0067">ATP-binding</keyword>
<proteinExistence type="inferred from homology"/>
<evidence type="ECO:0000313" key="7">
    <source>
        <dbReference type="Proteomes" id="UP000285961"/>
    </source>
</evidence>
<dbReference type="AlphaFoldDB" id="A0A419ETZ9"/>